<feature type="region of interest" description="Disordered" evidence="4">
    <location>
        <begin position="858"/>
        <end position="880"/>
    </location>
</feature>
<feature type="transmembrane region" description="Helical" evidence="5">
    <location>
        <begin position="98"/>
        <end position="119"/>
    </location>
</feature>
<keyword evidence="3 5" id="KW-0472">Membrane</keyword>
<dbReference type="InterPro" id="IPR011701">
    <property type="entry name" value="MFS"/>
</dbReference>
<feature type="region of interest" description="Disordered" evidence="4">
    <location>
        <begin position="617"/>
        <end position="637"/>
    </location>
</feature>
<dbReference type="PROSITE" id="PS50850">
    <property type="entry name" value="MFS"/>
    <property type="match status" value="1"/>
</dbReference>
<feature type="domain" description="Major facilitator superfamily (MFS) profile" evidence="6">
    <location>
        <begin position="7"/>
        <end position="380"/>
    </location>
</feature>
<gene>
    <name evidence="7" type="ORF">H4O21_05875</name>
</gene>
<feature type="transmembrane region" description="Helical" evidence="5">
    <location>
        <begin position="158"/>
        <end position="177"/>
    </location>
</feature>
<dbReference type="InterPro" id="IPR036259">
    <property type="entry name" value="MFS_trans_sf"/>
</dbReference>
<dbReference type="Gene3D" id="1.20.1250.20">
    <property type="entry name" value="MFS general substrate transporter like domains"/>
    <property type="match status" value="2"/>
</dbReference>
<evidence type="ECO:0000256" key="3">
    <source>
        <dbReference type="ARBA" id="ARBA00023136"/>
    </source>
</evidence>
<feature type="transmembrane region" description="Helical" evidence="5">
    <location>
        <begin position="264"/>
        <end position="284"/>
    </location>
</feature>
<dbReference type="Proteomes" id="UP000565262">
    <property type="component" value="Unassembled WGS sequence"/>
</dbReference>
<feature type="transmembrane region" description="Helical" evidence="5">
    <location>
        <begin position="73"/>
        <end position="92"/>
    </location>
</feature>
<evidence type="ECO:0000256" key="4">
    <source>
        <dbReference type="SAM" id="MobiDB-lite"/>
    </source>
</evidence>
<evidence type="ECO:0000313" key="7">
    <source>
        <dbReference type="EMBL" id="MBB1486131.1"/>
    </source>
</evidence>
<feature type="compositionally biased region" description="Low complexity" evidence="4">
    <location>
        <begin position="861"/>
        <end position="870"/>
    </location>
</feature>
<dbReference type="PANTHER" id="PTHR23521">
    <property type="entry name" value="TRANSPORTER MFS SUPERFAMILY"/>
    <property type="match status" value="1"/>
</dbReference>
<dbReference type="RefSeq" id="WP_182807912.1">
    <property type="nucleotide sequence ID" value="NZ_JACJFM010000005.1"/>
</dbReference>
<feature type="transmembrane region" description="Helical" evidence="5">
    <location>
        <begin position="237"/>
        <end position="257"/>
    </location>
</feature>
<feature type="transmembrane region" description="Helical" evidence="5">
    <location>
        <begin position="357"/>
        <end position="374"/>
    </location>
</feature>
<reference evidence="7 8" key="1">
    <citation type="submission" date="2020-08" db="EMBL/GenBank/DDBJ databases">
        <title>Oceanospirillum sp. nov. isolated from marine sediment.</title>
        <authorList>
            <person name="Ji X."/>
        </authorList>
    </citation>
    <scope>NUCLEOTIDE SEQUENCE [LARGE SCALE GENOMIC DNA]</scope>
    <source>
        <strain evidence="7 8">D5</strain>
    </source>
</reference>
<keyword evidence="8" id="KW-1185">Reference proteome</keyword>
<feature type="transmembrane region" description="Helical" evidence="5">
    <location>
        <begin position="290"/>
        <end position="311"/>
    </location>
</feature>
<evidence type="ECO:0000256" key="2">
    <source>
        <dbReference type="ARBA" id="ARBA00022989"/>
    </source>
</evidence>
<accession>A0A839IML2</accession>
<organism evidence="7 8">
    <name type="scientific">Oceanospirillum sediminis</name>
    <dbReference type="NCBI Taxonomy" id="2760088"/>
    <lineage>
        <taxon>Bacteria</taxon>
        <taxon>Pseudomonadati</taxon>
        <taxon>Pseudomonadota</taxon>
        <taxon>Gammaproteobacteria</taxon>
        <taxon>Oceanospirillales</taxon>
        <taxon>Oceanospirillaceae</taxon>
        <taxon>Oceanospirillum</taxon>
    </lineage>
</organism>
<feature type="transmembrane region" description="Helical" evidence="5">
    <location>
        <begin position="131"/>
        <end position="152"/>
    </location>
</feature>
<proteinExistence type="predicted"/>
<evidence type="ECO:0000256" key="1">
    <source>
        <dbReference type="ARBA" id="ARBA00022692"/>
    </source>
</evidence>
<dbReference type="Pfam" id="PF07690">
    <property type="entry name" value="MFS_1"/>
    <property type="match status" value="1"/>
</dbReference>
<comment type="caution">
    <text evidence="7">The sequence shown here is derived from an EMBL/GenBank/DDBJ whole genome shotgun (WGS) entry which is preliminary data.</text>
</comment>
<feature type="transmembrane region" description="Helical" evidence="5">
    <location>
        <begin position="43"/>
        <end position="61"/>
    </location>
</feature>
<feature type="transmembrane region" description="Helical" evidence="5">
    <location>
        <begin position="202"/>
        <end position="225"/>
    </location>
</feature>
<evidence type="ECO:0000256" key="5">
    <source>
        <dbReference type="SAM" id="Phobius"/>
    </source>
</evidence>
<feature type="compositionally biased region" description="Low complexity" evidence="4">
    <location>
        <begin position="625"/>
        <end position="637"/>
    </location>
</feature>
<keyword evidence="2 5" id="KW-1133">Transmembrane helix</keyword>
<feature type="transmembrane region" description="Helical" evidence="5">
    <location>
        <begin position="323"/>
        <end position="345"/>
    </location>
</feature>
<dbReference type="AlphaFoldDB" id="A0A839IML2"/>
<dbReference type="GO" id="GO:0005886">
    <property type="term" value="C:plasma membrane"/>
    <property type="evidence" value="ECO:0007669"/>
    <property type="project" value="TreeGrafter"/>
</dbReference>
<name>A0A839IML2_9GAMM</name>
<sequence length="880" mass="93388">MRSTIVSLLSLFISCFILMLGNGLINILLPVRMQLELMSTDTIGLVLSLYFVGMLAGSVISKSLISRAGHIRMFAGSIALAAVSILVCSLYADPVLWGAMRILIGFCNACAYTAMESWLNGASTKDTRGKILAFYNAVILGATFAGQFLINIASPTEAILFVLSGIILCLAVIPMSWSRHRGPEVTETVSMSIVALFRRSPLGVVACFTSGIVYAAVFNLIPLFASHYGIEGFDLSIYVGSATLGAFLLQFPVGYLSDRFDRRSVLLMALLLSSAVGFSIQLLADLEMFVAMSVATAISAGIIACTYPLSISETFDKLKQSEMVSAMGSLILAFSIGGMIGPYSISLLMGLFGSQTLYYQVGVVQLILAAFVVLRMRIRPALPAEDQENFVMQSGAVPASVELDPRIEYTEATMPLSPEVRTAVEIAESDPGTAVRMAKTMVQAKPEQGVDIVAEVAKVEGVDPLRLYESMLDVVPDQILEITSAMVKATPELGYELVRKLAESNPDDVVAVAAEIGRISPELRVDMARVAVESAPESALEVAEYYAQVMGDEYGAVRPADREDDTSDQAAAELVSQLSELAPEQTLDVASAIVEAVPDSAATVAAEVASNLYERQADLSDSGPETAETAITESSAESEMIANTGDESWQQDAVDLVTRLAEVAPKQAIDIGVAVVEAQPDVAVAVATEYASTISDRQSELAEADSETSVQDQGYTETIGVSDDNPEKNSVAAEAAELVSRLSDAVPEQGVDIGVAVAEALPEAAVAVATGYANALSERQSDDENDSEAVNIEIQAEWETSVDNQGDGTEQTARLEVAQEAAELVSRLADAMPEQAVDIGAAVVDALPESASDVVEALEGSDQVQSSDLVSDLDKNKRQD</sequence>
<dbReference type="CDD" id="cd17477">
    <property type="entry name" value="MFS_YcaD_like"/>
    <property type="match status" value="1"/>
</dbReference>
<dbReference type="SUPFAM" id="SSF103473">
    <property type="entry name" value="MFS general substrate transporter"/>
    <property type="match status" value="1"/>
</dbReference>
<dbReference type="InterPro" id="IPR020846">
    <property type="entry name" value="MFS_dom"/>
</dbReference>
<keyword evidence="1 5" id="KW-0812">Transmembrane</keyword>
<feature type="transmembrane region" description="Helical" evidence="5">
    <location>
        <begin position="7"/>
        <end position="31"/>
    </location>
</feature>
<protein>
    <submittedName>
        <fullName evidence="7">MFS transporter</fullName>
    </submittedName>
</protein>
<evidence type="ECO:0000313" key="8">
    <source>
        <dbReference type="Proteomes" id="UP000565262"/>
    </source>
</evidence>
<dbReference type="PANTHER" id="PTHR23521:SF3">
    <property type="entry name" value="MFS TRANSPORTER"/>
    <property type="match status" value="1"/>
</dbReference>
<evidence type="ECO:0000259" key="6">
    <source>
        <dbReference type="PROSITE" id="PS50850"/>
    </source>
</evidence>
<dbReference type="GO" id="GO:0022857">
    <property type="term" value="F:transmembrane transporter activity"/>
    <property type="evidence" value="ECO:0007669"/>
    <property type="project" value="InterPro"/>
</dbReference>
<dbReference type="PROSITE" id="PS51257">
    <property type="entry name" value="PROKAR_LIPOPROTEIN"/>
    <property type="match status" value="1"/>
</dbReference>
<dbReference type="InterPro" id="IPR047200">
    <property type="entry name" value="MFS_YcaD-like"/>
</dbReference>
<dbReference type="EMBL" id="JACJFM010000005">
    <property type="protein sequence ID" value="MBB1486131.1"/>
    <property type="molecule type" value="Genomic_DNA"/>
</dbReference>